<dbReference type="GO" id="GO:0003824">
    <property type="term" value="F:catalytic activity"/>
    <property type="evidence" value="ECO:0007669"/>
    <property type="project" value="InterPro"/>
</dbReference>
<evidence type="ECO:0000313" key="1">
    <source>
        <dbReference type="EMBL" id="SHJ97764.1"/>
    </source>
</evidence>
<dbReference type="RefSeq" id="WP_159428959.1">
    <property type="nucleotide sequence ID" value="NZ_FRAE01000024.1"/>
</dbReference>
<dbReference type="InterPro" id="IPR016193">
    <property type="entry name" value="Cytidine_deaminase-like"/>
</dbReference>
<name>A0A1M6NQ16_9FIRM</name>
<keyword evidence="2" id="KW-1185">Reference proteome</keyword>
<accession>A0A1M6NQ16</accession>
<protein>
    <recommendedName>
        <fullName evidence="3">Cytidine deaminase</fullName>
    </recommendedName>
</protein>
<dbReference type="STRING" id="1123349.SAMN02744037_01333"/>
<organism evidence="1 2">
    <name type="scientific">Tepidibacter formicigenes DSM 15518</name>
    <dbReference type="NCBI Taxonomy" id="1123349"/>
    <lineage>
        <taxon>Bacteria</taxon>
        <taxon>Bacillati</taxon>
        <taxon>Bacillota</taxon>
        <taxon>Clostridia</taxon>
        <taxon>Peptostreptococcales</taxon>
        <taxon>Peptostreptococcaceae</taxon>
        <taxon>Tepidibacter</taxon>
    </lineage>
</organism>
<reference evidence="2" key="1">
    <citation type="submission" date="2016-11" db="EMBL/GenBank/DDBJ databases">
        <authorList>
            <person name="Varghese N."/>
            <person name="Submissions S."/>
        </authorList>
    </citation>
    <scope>NUCLEOTIDE SEQUENCE [LARGE SCALE GENOMIC DNA]</scope>
    <source>
        <strain evidence="2">DSM 15518</strain>
    </source>
</reference>
<sequence>MDIEQLKIIAVRKNGEILPPCGRCREFMFQVNNENLEADVLVSDNKVVKLKEL</sequence>
<dbReference type="Proteomes" id="UP000242497">
    <property type="component" value="Unassembled WGS sequence"/>
</dbReference>
<dbReference type="EMBL" id="FRAE01000024">
    <property type="protein sequence ID" value="SHJ97764.1"/>
    <property type="molecule type" value="Genomic_DNA"/>
</dbReference>
<evidence type="ECO:0008006" key="3">
    <source>
        <dbReference type="Google" id="ProtNLM"/>
    </source>
</evidence>
<dbReference type="SUPFAM" id="SSF53927">
    <property type="entry name" value="Cytidine deaminase-like"/>
    <property type="match status" value="1"/>
</dbReference>
<dbReference type="AlphaFoldDB" id="A0A1M6NQ16"/>
<gene>
    <name evidence="1" type="ORF">SAMN02744037_01333</name>
</gene>
<dbReference type="OrthoDB" id="9799092at2"/>
<evidence type="ECO:0000313" key="2">
    <source>
        <dbReference type="Proteomes" id="UP000242497"/>
    </source>
</evidence>
<dbReference type="Gene3D" id="3.40.140.10">
    <property type="entry name" value="Cytidine Deaminase, domain 2"/>
    <property type="match status" value="1"/>
</dbReference>
<proteinExistence type="predicted"/>